<organism evidence="2">
    <name type="scientific">Brassica napus</name>
    <name type="common">Rape</name>
    <dbReference type="NCBI Taxonomy" id="3708"/>
    <lineage>
        <taxon>Eukaryota</taxon>
        <taxon>Viridiplantae</taxon>
        <taxon>Streptophyta</taxon>
        <taxon>Embryophyta</taxon>
        <taxon>Tracheophyta</taxon>
        <taxon>Spermatophyta</taxon>
        <taxon>Magnoliopsida</taxon>
        <taxon>eudicotyledons</taxon>
        <taxon>Gunneridae</taxon>
        <taxon>Pentapetalae</taxon>
        <taxon>rosids</taxon>
        <taxon>malvids</taxon>
        <taxon>Brassicales</taxon>
        <taxon>Brassicaceae</taxon>
        <taxon>Brassiceae</taxon>
        <taxon>Brassica</taxon>
    </lineage>
</organism>
<dbReference type="Proteomes" id="UP001295469">
    <property type="component" value="Chromosome C02"/>
</dbReference>
<sequence length="82" mass="9170">MHCRLCLVPLRTSVLNPPHQVFYHRALQPRTKQASPSYAGAPPRTCCMKTYHISNLISTQLRQPRDPPPPPAHPASLTTSKC</sequence>
<name>A0A816JZS4_BRANA</name>
<dbReference type="AlphaFoldDB" id="A0A816JZS4"/>
<proteinExistence type="predicted"/>
<evidence type="ECO:0000256" key="1">
    <source>
        <dbReference type="SAM" id="MobiDB-lite"/>
    </source>
</evidence>
<feature type="non-terminal residue" evidence="2">
    <location>
        <position position="82"/>
    </location>
</feature>
<dbReference type="EMBL" id="HG994366">
    <property type="protein sequence ID" value="CAF1915699.1"/>
    <property type="molecule type" value="Genomic_DNA"/>
</dbReference>
<protein>
    <submittedName>
        <fullName evidence="2">(rape) hypothetical protein</fullName>
    </submittedName>
</protein>
<gene>
    <name evidence="2" type="ORF">DARMORV10_C02P38130.1</name>
</gene>
<feature type="region of interest" description="Disordered" evidence="1">
    <location>
        <begin position="58"/>
        <end position="82"/>
    </location>
</feature>
<evidence type="ECO:0000313" key="2">
    <source>
        <dbReference type="EMBL" id="CAF1915699.1"/>
    </source>
</evidence>
<accession>A0A816JZS4</accession>
<reference evidence="2" key="1">
    <citation type="submission" date="2021-01" db="EMBL/GenBank/DDBJ databases">
        <authorList>
            <consortium name="Genoscope - CEA"/>
            <person name="William W."/>
        </authorList>
    </citation>
    <scope>NUCLEOTIDE SEQUENCE</scope>
</reference>